<comment type="caution">
    <text evidence="2">The sequence shown here is derived from an EMBL/GenBank/DDBJ whole genome shotgun (WGS) entry which is preliminary data.</text>
</comment>
<gene>
    <name evidence="2" type="ORF">J2Z64_001049</name>
</gene>
<name>A0A9X0YRT1_9BACI</name>
<evidence type="ECO:0000313" key="3">
    <source>
        <dbReference type="Proteomes" id="UP001138793"/>
    </source>
</evidence>
<reference evidence="2" key="1">
    <citation type="submission" date="2021-03" db="EMBL/GenBank/DDBJ databases">
        <title>Genomic Encyclopedia of Type Strains, Phase IV (KMG-IV): sequencing the most valuable type-strain genomes for metagenomic binning, comparative biology and taxonomic classification.</title>
        <authorList>
            <person name="Goeker M."/>
        </authorList>
    </citation>
    <scope>NUCLEOTIDE SEQUENCE</scope>
    <source>
        <strain evidence="2">DSM 107338</strain>
    </source>
</reference>
<dbReference type="Proteomes" id="UP001138793">
    <property type="component" value="Unassembled WGS sequence"/>
</dbReference>
<accession>A0A9X0YRT1</accession>
<feature type="transmembrane region" description="Helical" evidence="1">
    <location>
        <begin position="5"/>
        <end position="25"/>
    </location>
</feature>
<sequence length="47" mass="5491">MKGKVVILIIVLVTLIAMFLTWWYMENIIDDYDIERKSLGETVESSI</sequence>
<dbReference type="AlphaFoldDB" id="A0A9X0YRT1"/>
<dbReference type="RefSeq" id="WP_187773679.1">
    <property type="nucleotide sequence ID" value="NZ_JAGGMB010000002.1"/>
</dbReference>
<organism evidence="2 3">
    <name type="scientific">Oceanobacillus polygoni</name>
    <dbReference type="NCBI Taxonomy" id="1235259"/>
    <lineage>
        <taxon>Bacteria</taxon>
        <taxon>Bacillati</taxon>
        <taxon>Bacillota</taxon>
        <taxon>Bacilli</taxon>
        <taxon>Bacillales</taxon>
        <taxon>Bacillaceae</taxon>
        <taxon>Oceanobacillus</taxon>
    </lineage>
</organism>
<dbReference type="EMBL" id="JAGGMB010000002">
    <property type="protein sequence ID" value="MBP2076837.1"/>
    <property type="molecule type" value="Genomic_DNA"/>
</dbReference>
<protein>
    <submittedName>
        <fullName evidence="2">Uncharacterized protein</fullName>
    </submittedName>
</protein>
<keyword evidence="1" id="KW-0472">Membrane</keyword>
<proteinExistence type="predicted"/>
<keyword evidence="3" id="KW-1185">Reference proteome</keyword>
<keyword evidence="1" id="KW-0812">Transmembrane</keyword>
<evidence type="ECO:0000313" key="2">
    <source>
        <dbReference type="EMBL" id="MBP2076837.1"/>
    </source>
</evidence>
<keyword evidence="1" id="KW-1133">Transmembrane helix</keyword>
<evidence type="ECO:0000256" key="1">
    <source>
        <dbReference type="SAM" id="Phobius"/>
    </source>
</evidence>